<evidence type="ECO:0000313" key="2">
    <source>
        <dbReference type="Proteomes" id="UP000762676"/>
    </source>
</evidence>
<dbReference type="AlphaFoldDB" id="A0AAV4J8D7"/>
<evidence type="ECO:0000313" key="1">
    <source>
        <dbReference type="EMBL" id="GFS19083.1"/>
    </source>
</evidence>
<gene>
    <name evidence="1" type="ORF">ElyMa_001537700</name>
</gene>
<reference evidence="1 2" key="1">
    <citation type="journal article" date="2021" name="Elife">
        <title>Chloroplast acquisition without the gene transfer in kleptoplastic sea slugs, Plakobranchus ocellatus.</title>
        <authorList>
            <person name="Maeda T."/>
            <person name="Takahashi S."/>
            <person name="Yoshida T."/>
            <person name="Shimamura S."/>
            <person name="Takaki Y."/>
            <person name="Nagai Y."/>
            <person name="Toyoda A."/>
            <person name="Suzuki Y."/>
            <person name="Arimoto A."/>
            <person name="Ishii H."/>
            <person name="Satoh N."/>
            <person name="Nishiyama T."/>
            <person name="Hasebe M."/>
            <person name="Maruyama T."/>
            <person name="Minagawa J."/>
            <person name="Obokata J."/>
            <person name="Shigenobu S."/>
        </authorList>
    </citation>
    <scope>NUCLEOTIDE SEQUENCE [LARGE SCALE GENOMIC DNA]</scope>
</reference>
<feature type="non-terminal residue" evidence="1">
    <location>
        <position position="68"/>
    </location>
</feature>
<keyword evidence="2" id="KW-1185">Reference proteome</keyword>
<keyword evidence="1" id="KW-0675">Receptor</keyword>
<dbReference type="EMBL" id="BMAT01003041">
    <property type="protein sequence ID" value="GFS19083.1"/>
    <property type="molecule type" value="Genomic_DNA"/>
</dbReference>
<comment type="caution">
    <text evidence="1">The sequence shown here is derived from an EMBL/GenBank/DDBJ whole genome shotgun (WGS) entry which is preliminary data.</text>
</comment>
<proteinExistence type="predicted"/>
<sequence>MDILSQEIDSTLLVEQYQGMEQVFKKILKLLGLLIRENRGVQETIFLNLDRLLDVSIVRSDLALALKE</sequence>
<name>A0AAV4J8D7_9GAST</name>
<dbReference type="Proteomes" id="UP000762676">
    <property type="component" value="Unassembled WGS sequence"/>
</dbReference>
<protein>
    <submittedName>
        <fullName evidence="1">Inositol 1,4,5-trisphosphate receptor type 1</fullName>
    </submittedName>
</protein>
<organism evidence="1 2">
    <name type="scientific">Elysia marginata</name>
    <dbReference type="NCBI Taxonomy" id="1093978"/>
    <lineage>
        <taxon>Eukaryota</taxon>
        <taxon>Metazoa</taxon>
        <taxon>Spiralia</taxon>
        <taxon>Lophotrochozoa</taxon>
        <taxon>Mollusca</taxon>
        <taxon>Gastropoda</taxon>
        <taxon>Heterobranchia</taxon>
        <taxon>Euthyneura</taxon>
        <taxon>Panpulmonata</taxon>
        <taxon>Sacoglossa</taxon>
        <taxon>Placobranchoidea</taxon>
        <taxon>Plakobranchidae</taxon>
        <taxon>Elysia</taxon>
    </lineage>
</organism>
<accession>A0AAV4J8D7</accession>